<feature type="transmembrane region" description="Helical" evidence="7">
    <location>
        <begin position="111"/>
        <end position="130"/>
    </location>
</feature>
<evidence type="ECO:0000256" key="1">
    <source>
        <dbReference type="ARBA" id="ARBA00004141"/>
    </source>
</evidence>
<sequence>MQVFDKLVEVLSNPKFVENIFSTISIILVGYYIRKKNIVDEKSGKVISNLVLSVAIPALAFKAFMAPISKETFTKGLNVFIFGFVAYVILIVLGELFFVKEKGDRKTTLSVLTTFGSTTFFGIPIINGLLGATGVLYANIFNLAYRVFLYSYGLIRMSGTKFEKKNLKSIFGNIIVIATFAGLLIWLFQGSLPQVSVMDPKTKEMVNVAFLRIDLTAPWLFKALTYLADLSSPLAWLAIGITLGNISIADAVKEKAAWYYSVVKLLFVPAIFVALIFAINFFLPMGFEAAMGIIIMLATPPATVAVAYAIKFDREAVLASNVSLLATVLSILAIIFWIVVGQGIFAGL</sequence>
<dbReference type="AlphaFoldDB" id="A0A929MMS3"/>
<evidence type="ECO:0000256" key="6">
    <source>
        <dbReference type="ARBA" id="ARBA00023136"/>
    </source>
</evidence>
<dbReference type="GO" id="GO:0055085">
    <property type="term" value="P:transmembrane transport"/>
    <property type="evidence" value="ECO:0007669"/>
    <property type="project" value="InterPro"/>
</dbReference>
<feature type="transmembrane region" description="Helical" evidence="7">
    <location>
        <begin position="136"/>
        <end position="155"/>
    </location>
</feature>
<evidence type="ECO:0000256" key="7">
    <source>
        <dbReference type="SAM" id="Phobius"/>
    </source>
</evidence>
<feature type="transmembrane region" description="Helical" evidence="7">
    <location>
        <begin position="46"/>
        <end position="65"/>
    </location>
</feature>
<dbReference type="InterPro" id="IPR004776">
    <property type="entry name" value="Mem_transp_PIN-like"/>
</dbReference>
<dbReference type="RefSeq" id="WP_023391538.1">
    <property type="nucleotide sequence ID" value="NZ_CAUPYR010000010.1"/>
</dbReference>
<keyword evidence="6 7" id="KW-0472">Membrane</keyword>
<proteinExistence type="predicted"/>
<accession>A0A929MMS3</accession>
<feature type="transmembrane region" description="Helical" evidence="7">
    <location>
        <begin position="16"/>
        <end position="34"/>
    </location>
</feature>
<dbReference type="GeneID" id="84816965"/>
<evidence type="ECO:0000256" key="5">
    <source>
        <dbReference type="ARBA" id="ARBA00022989"/>
    </source>
</evidence>
<evidence type="ECO:0000313" key="8">
    <source>
        <dbReference type="EMBL" id="MBF0934258.1"/>
    </source>
</evidence>
<keyword evidence="5 7" id="KW-1133">Transmembrane helix</keyword>
<keyword evidence="3" id="KW-1003">Cell membrane</keyword>
<keyword evidence="4 7" id="KW-0812">Transmembrane</keyword>
<dbReference type="GO" id="GO:0016020">
    <property type="term" value="C:membrane"/>
    <property type="evidence" value="ECO:0007669"/>
    <property type="project" value="UniProtKB-SubCell"/>
</dbReference>
<evidence type="ECO:0000256" key="3">
    <source>
        <dbReference type="ARBA" id="ARBA00022475"/>
    </source>
</evidence>
<feature type="transmembrane region" description="Helical" evidence="7">
    <location>
        <begin position="289"/>
        <end position="310"/>
    </location>
</feature>
<reference evidence="8" key="1">
    <citation type="submission" date="2020-04" db="EMBL/GenBank/DDBJ databases">
        <title>Deep metagenomics examines the oral microbiome during advanced dental caries in children, revealing novel taxa and co-occurrences with host molecules.</title>
        <authorList>
            <person name="Baker J.L."/>
            <person name="Morton J.T."/>
            <person name="Dinis M."/>
            <person name="Alvarez R."/>
            <person name="Tran N.C."/>
            <person name="Knight R."/>
            <person name="Edlund A."/>
        </authorList>
    </citation>
    <scope>NUCLEOTIDE SEQUENCE</scope>
    <source>
        <strain evidence="8">JCVI_23_bin.16</strain>
    </source>
</reference>
<protein>
    <submittedName>
        <fullName evidence="8">AEC family transporter</fullName>
    </submittedName>
</protein>
<gene>
    <name evidence="8" type="ORF">HXK00_01280</name>
</gene>
<organism evidence="8 9">
    <name type="scientific">Abiotrophia defectiva</name>
    <name type="common">Streptococcus defectivus</name>
    <dbReference type="NCBI Taxonomy" id="46125"/>
    <lineage>
        <taxon>Bacteria</taxon>
        <taxon>Bacillati</taxon>
        <taxon>Bacillota</taxon>
        <taxon>Bacilli</taxon>
        <taxon>Lactobacillales</taxon>
        <taxon>Aerococcaceae</taxon>
        <taxon>Abiotrophia</taxon>
    </lineage>
</organism>
<dbReference type="PANTHER" id="PTHR36838:SF1">
    <property type="entry name" value="SLR1864 PROTEIN"/>
    <property type="match status" value="1"/>
</dbReference>
<dbReference type="PANTHER" id="PTHR36838">
    <property type="entry name" value="AUXIN EFFLUX CARRIER FAMILY PROTEIN"/>
    <property type="match status" value="1"/>
</dbReference>
<feature type="transmembrane region" description="Helical" evidence="7">
    <location>
        <begin position="322"/>
        <end position="345"/>
    </location>
</feature>
<name>A0A929MMS3_ABIDE</name>
<evidence type="ECO:0000256" key="4">
    <source>
        <dbReference type="ARBA" id="ARBA00022692"/>
    </source>
</evidence>
<dbReference type="Pfam" id="PF03547">
    <property type="entry name" value="Mem_trans"/>
    <property type="match status" value="2"/>
</dbReference>
<feature type="transmembrane region" description="Helical" evidence="7">
    <location>
        <begin position="259"/>
        <end position="283"/>
    </location>
</feature>
<evidence type="ECO:0000256" key="2">
    <source>
        <dbReference type="ARBA" id="ARBA00022448"/>
    </source>
</evidence>
<dbReference type="EMBL" id="JABZFV010000008">
    <property type="protein sequence ID" value="MBF0934258.1"/>
    <property type="molecule type" value="Genomic_DNA"/>
</dbReference>
<keyword evidence="2" id="KW-0813">Transport</keyword>
<evidence type="ECO:0000313" key="9">
    <source>
        <dbReference type="Proteomes" id="UP000757900"/>
    </source>
</evidence>
<feature type="transmembrane region" description="Helical" evidence="7">
    <location>
        <begin position="167"/>
        <end position="188"/>
    </location>
</feature>
<comment type="subcellular location">
    <subcellularLocation>
        <location evidence="1">Membrane</location>
        <topology evidence="1">Multi-pass membrane protein</topology>
    </subcellularLocation>
</comment>
<comment type="caution">
    <text evidence="8">The sequence shown here is derived from an EMBL/GenBank/DDBJ whole genome shotgun (WGS) entry which is preliminary data.</text>
</comment>
<feature type="transmembrane region" description="Helical" evidence="7">
    <location>
        <begin position="234"/>
        <end position="252"/>
    </location>
</feature>
<feature type="transmembrane region" description="Helical" evidence="7">
    <location>
        <begin position="77"/>
        <end position="99"/>
    </location>
</feature>
<dbReference type="Proteomes" id="UP000757900">
    <property type="component" value="Unassembled WGS sequence"/>
</dbReference>